<dbReference type="Proteomes" id="UP001055125">
    <property type="component" value="Unassembled WGS sequence"/>
</dbReference>
<sequence>MDFVRGMTFGTFAADLRTIYAVVRCLEIVSEASRRLAPEAKARHPQIPRRDVADAGNLYRHGYHRVALDIVWKTVHDELPKIIAVCRTELDAPSAP</sequence>
<keyword evidence="5" id="KW-0378">Hydrolase</keyword>
<dbReference type="InterPro" id="IPR051813">
    <property type="entry name" value="HepT_RNase_toxin"/>
</dbReference>
<evidence type="ECO:0008006" key="8">
    <source>
        <dbReference type="Google" id="ProtNLM"/>
    </source>
</evidence>
<keyword evidence="7" id="KW-1185">Reference proteome</keyword>
<keyword evidence="1" id="KW-0597">Phosphoprotein</keyword>
<keyword evidence="2" id="KW-1277">Toxin-antitoxin system</keyword>
<evidence type="ECO:0000256" key="5">
    <source>
        <dbReference type="ARBA" id="ARBA00022801"/>
    </source>
</evidence>
<dbReference type="PANTHER" id="PTHR34139">
    <property type="entry name" value="UPF0331 PROTEIN MJ0127"/>
    <property type="match status" value="1"/>
</dbReference>
<comment type="caution">
    <text evidence="6">The sequence shown here is derived from an EMBL/GenBank/DDBJ whole genome shotgun (WGS) entry which is preliminary data.</text>
</comment>
<reference evidence="6" key="2">
    <citation type="submission" date="2021-08" db="EMBL/GenBank/DDBJ databases">
        <authorList>
            <person name="Tani A."/>
            <person name="Ola A."/>
            <person name="Ogura Y."/>
            <person name="Katsura K."/>
            <person name="Hayashi T."/>
        </authorList>
    </citation>
    <scope>NUCLEOTIDE SEQUENCE</scope>
    <source>
        <strain evidence="6">DSM 19015</strain>
    </source>
</reference>
<proteinExistence type="predicted"/>
<dbReference type="EMBL" id="BPQP01000049">
    <property type="protein sequence ID" value="GJD95901.1"/>
    <property type="molecule type" value="Genomic_DNA"/>
</dbReference>
<dbReference type="InterPro" id="IPR008201">
    <property type="entry name" value="HepT-like"/>
</dbReference>
<evidence type="ECO:0000256" key="4">
    <source>
        <dbReference type="ARBA" id="ARBA00022741"/>
    </source>
</evidence>
<evidence type="ECO:0000256" key="1">
    <source>
        <dbReference type="ARBA" id="ARBA00022553"/>
    </source>
</evidence>
<evidence type="ECO:0000256" key="3">
    <source>
        <dbReference type="ARBA" id="ARBA00022722"/>
    </source>
</evidence>
<gene>
    <name evidence="6" type="ORF">OCOJLMKI_3117</name>
</gene>
<dbReference type="Pfam" id="PF01934">
    <property type="entry name" value="HepT-like"/>
    <property type="match status" value="1"/>
</dbReference>
<accession>A0ABQ4RYH7</accession>
<evidence type="ECO:0000256" key="2">
    <source>
        <dbReference type="ARBA" id="ARBA00022649"/>
    </source>
</evidence>
<dbReference type="PANTHER" id="PTHR34139:SF1">
    <property type="entry name" value="RNASE MJ1380-RELATED"/>
    <property type="match status" value="1"/>
</dbReference>
<name>A0ABQ4RYH7_9HYPH</name>
<protein>
    <recommendedName>
        <fullName evidence="8">DUF86 domain-containing protein</fullName>
    </recommendedName>
</protein>
<organism evidence="6 7">
    <name type="scientific">Methylobacterium iners</name>
    <dbReference type="NCBI Taxonomy" id="418707"/>
    <lineage>
        <taxon>Bacteria</taxon>
        <taxon>Pseudomonadati</taxon>
        <taxon>Pseudomonadota</taxon>
        <taxon>Alphaproteobacteria</taxon>
        <taxon>Hyphomicrobiales</taxon>
        <taxon>Methylobacteriaceae</taxon>
        <taxon>Methylobacterium</taxon>
    </lineage>
</organism>
<keyword evidence="3" id="KW-0540">Nuclease</keyword>
<keyword evidence="4" id="KW-0547">Nucleotide-binding</keyword>
<evidence type="ECO:0000313" key="6">
    <source>
        <dbReference type="EMBL" id="GJD95901.1"/>
    </source>
</evidence>
<evidence type="ECO:0000313" key="7">
    <source>
        <dbReference type="Proteomes" id="UP001055125"/>
    </source>
</evidence>
<reference evidence="6" key="1">
    <citation type="journal article" date="2021" name="Front. Microbiol.">
        <title>Comprehensive Comparative Genomics and Phenotyping of Methylobacterium Species.</title>
        <authorList>
            <person name="Alessa O."/>
            <person name="Ogura Y."/>
            <person name="Fujitani Y."/>
            <person name="Takami H."/>
            <person name="Hayashi T."/>
            <person name="Sahin N."/>
            <person name="Tani A."/>
        </authorList>
    </citation>
    <scope>NUCLEOTIDE SEQUENCE</scope>
    <source>
        <strain evidence="6">DSM 19015</strain>
    </source>
</reference>